<accession>A0A8H7LQT8</accession>
<reference evidence="1" key="1">
    <citation type="submission" date="2020-09" db="EMBL/GenBank/DDBJ databases">
        <title>Comparative genome analyses of four rice-infecting Rhizoctonia solani isolates reveal extensive enrichment of homogalacturonan modification genes.</title>
        <authorList>
            <person name="Lee D.-Y."/>
            <person name="Jeon J."/>
            <person name="Kim K.-T."/>
            <person name="Cheong K."/>
            <person name="Song H."/>
            <person name="Choi G."/>
            <person name="Ko J."/>
            <person name="Opiyo S.O."/>
            <person name="Zuo S."/>
            <person name="Madhav S."/>
            <person name="Lee Y.-H."/>
            <person name="Wang G.-L."/>
        </authorList>
    </citation>
    <scope>NUCLEOTIDE SEQUENCE</scope>
    <source>
        <strain evidence="1">AG1-IA WGL</strain>
    </source>
</reference>
<proteinExistence type="predicted"/>
<organism evidence="1 2">
    <name type="scientific">Rhizoctonia solani</name>
    <dbReference type="NCBI Taxonomy" id="456999"/>
    <lineage>
        <taxon>Eukaryota</taxon>
        <taxon>Fungi</taxon>
        <taxon>Dikarya</taxon>
        <taxon>Basidiomycota</taxon>
        <taxon>Agaricomycotina</taxon>
        <taxon>Agaricomycetes</taxon>
        <taxon>Cantharellales</taxon>
        <taxon>Ceratobasidiaceae</taxon>
        <taxon>Rhizoctonia</taxon>
    </lineage>
</organism>
<gene>
    <name evidence="1" type="ORF">RHS03_08636</name>
</gene>
<name>A0A8H7LQT8_9AGAM</name>
<evidence type="ECO:0000313" key="2">
    <source>
        <dbReference type="Proteomes" id="UP000602905"/>
    </source>
</evidence>
<evidence type="ECO:0000313" key="1">
    <source>
        <dbReference type="EMBL" id="KAF8692326.1"/>
    </source>
</evidence>
<feature type="non-terminal residue" evidence="1">
    <location>
        <position position="1"/>
    </location>
</feature>
<sequence>MSFAKSGLVKAHGSSFINSNSFAIASLNKLSGSSSNARTQEPHKINFTEEGNSWRKGETEEWYQQQTKLSTTFKLLEYRKERESPFFHEFIVVDLGNDTVCRFDRRGDVNNRSNVLVGEPIPSEDMAHVIAKSDMTFYPEIKRTSDLTLRMHFPQGQDILTILAVCYGIQANKNTQAYSLTRYNCYFFSWMIITATARCTVDWALLAQEETLWNNLVATVINRLSQDPGPGPKEVVTGNLALKNKAETLVPFSFVGSAYLLDTLRKALGETREQIRKSLAELILHSTIDKTMRDLSENSAQKAATHAARVHATHAAQDAAMEAVVENMWRDILSSAQGGDLWKEKCRLVGACVQKASDASAKEAGQPYRVITTPAINPARETEQPPPIAERQAWGFSTLPPAKWEIAWNDSWEKNWVSLNKPTTNDGSSDFSKTSISNRAKIAWIKAWEEACKANDRYIPLISQGVAKYVTMNLPSTTPEVLQFETDPSVIKGMVKALIPIKGSSTSSLQDWVKGRIIEHCQRVTKLTAGTQHPNKTEFEDTMYDIWACTVNCLSDVARTKTISG</sequence>
<dbReference type="AlphaFoldDB" id="A0A8H7LQT8"/>
<comment type="caution">
    <text evidence="1">The sequence shown here is derived from an EMBL/GenBank/DDBJ whole genome shotgun (WGS) entry which is preliminary data.</text>
</comment>
<dbReference type="EMBL" id="JACYCD010000520">
    <property type="protein sequence ID" value="KAF8692326.1"/>
    <property type="molecule type" value="Genomic_DNA"/>
</dbReference>
<protein>
    <submittedName>
        <fullName evidence="1">Uncharacterized protein</fullName>
    </submittedName>
</protein>
<dbReference type="OrthoDB" id="3246233at2759"/>
<dbReference type="Proteomes" id="UP000602905">
    <property type="component" value="Unassembled WGS sequence"/>
</dbReference>